<feature type="transmembrane region" description="Helical" evidence="1">
    <location>
        <begin position="208"/>
        <end position="228"/>
    </location>
</feature>
<keyword evidence="1" id="KW-1133">Transmembrane helix</keyword>
<evidence type="ECO:0000313" key="4">
    <source>
        <dbReference type="Proteomes" id="UP000006548"/>
    </source>
</evidence>
<dbReference type="InParanoid" id="A0A1P8AWK7"/>
<dbReference type="KEGG" id="ath:AT1G35215"/>
<dbReference type="Araport" id="AT1G35215"/>
<keyword evidence="1 3" id="KW-0812">Transmembrane</keyword>
<dbReference type="RefSeq" id="NP_001323270.1">
    <property type="nucleotide sequence ID" value="NM_001333137.1"/>
</dbReference>
<keyword evidence="1" id="KW-0472">Membrane</keyword>
<sequence>MFRYFVLNGRGHLSILVSTSISCLCNYLLRTLVQSITHFPLSEKTRSTLFGIVYPHSSRFWCDHGHHLGISVLIPINSSAEFSTKHLPTTLILQIWIQSHRNFIDHLLRDPESICKENHLFQPSSAFGFYAVQAIEFHKPITTSCRVSCAGEFQGFRTFLNVTISNTVTILSSPDVIVVVIPADRLLVCSNLNNCLREFMDSSSVYPYFTYAAYLYALNLIVVFFKVVELLNFVFLRMSEIKSFCPKKKKKLQSMFPVSSYSAGETSDYQLVTVPMPHDDDILVSQLQTQIFKCNKWWHFIVTGRDEIKRKWSNPISLHRGQYQWKE</sequence>
<gene>
    <name evidence="2 3" type="ordered locus">At1g35215</name>
</gene>
<dbReference type="EMBL" id="CP002684">
    <property type="protein sequence ID" value="ANM61025.1"/>
    <property type="molecule type" value="Genomic_DNA"/>
</dbReference>
<accession>A0A1P8AWK7</accession>
<evidence type="ECO:0000313" key="3">
    <source>
        <dbReference type="EMBL" id="ANM61025.1"/>
    </source>
</evidence>
<dbReference type="ExpressionAtlas" id="A0A1P8AWK7">
    <property type="expression patterns" value="baseline and differential"/>
</dbReference>
<dbReference type="Proteomes" id="UP000006548">
    <property type="component" value="Chromosome 1"/>
</dbReference>
<dbReference type="AlphaFoldDB" id="A0A1P8AWK7"/>
<reference evidence="3 4" key="1">
    <citation type="journal article" date="2000" name="Nature">
        <title>Sequence and analysis of chromosome 1 of the plant Arabidopsis thaliana.</title>
        <authorList>
            <person name="Theologis A."/>
            <person name="Ecker J.R."/>
            <person name="Palm C.J."/>
            <person name="Federspiel N.A."/>
            <person name="Kaul S."/>
            <person name="White O."/>
            <person name="Alonso J."/>
            <person name="Altafi H."/>
            <person name="Araujo R."/>
            <person name="Bowman C.L."/>
            <person name="Brooks S.Y."/>
            <person name="Buehler E."/>
            <person name="Chan A."/>
            <person name="Chao Q."/>
            <person name="Chen H."/>
            <person name="Cheuk R.F."/>
            <person name="Chin C.W."/>
            <person name="Chung M.K."/>
            <person name="Conn L."/>
            <person name="Conway A.B."/>
            <person name="Conway A.R."/>
            <person name="Creasy T.H."/>
            <person name="Dewar K."/>
            <person name="Dunn P."/>
            <person name="Etgu P."/>
            <person name="Feldblyum T.V."/>
            <person name="Feng J."/>
            <person name="Fong B."/>
            <person name="Fujii C.Y."/>
            <person name="Gill J.E."/>
            <person name="Goldsmith A.D."/>
            <person name="Haas B."/>
            <person name="Hansen N.F."/>
            <person name="Hughes B."/>
            <person name="Huizar L."/>
            <person name="Hunter J.L."/>
            <person name="Jenkins J."/>
            <person name="Johnson-Hopson C."/>
            <person name="Khan S."/>
            <person name="Khaykin E."/>
            <person name="Kim C.J."/>
            <person name="Koo H.L."/>
            <person name="Kremenetskaia I."/>
            <person name="Kurtz D.B."/>
            <person name="Kwan A."/>
            <person name="Lam B."/>
            <person name="Langin-Hooper S."/>
            <person name="Lee A."/>
            <person name="Lee J.M."/>
            <person name="Lenz C.A."/>
            <person name="Li J.H."/>
            <person name="Li Y."/>
            <person name="Lin X."/>
            <person name="Liu S.X."/>
            <person name="Liu Z.A."/>
            <person name="Luros J.S."/>
            <person name="Maiti R."/>
            <person name="Marziali A."/>
            <person name="Militscher J."/>
            <person name="Miranda M."/>
            <person name="Nguyen M."/>
            <person name="Nierman W.C."/>
            <person name="Osborne B.I."/>
            <person name="Pai G."/>
            <person name="Peterson J."/>
            <person name="Pham P.K."/>
            <person name="Rizzo M."/>
            <person name="Rooney T."/>
            <person name="Rowley D."/>
            <person name="Sakano H."/>
            <person name="Salzberg S.L."/>
            <person name="Schwartz J.R."/>
            <person name="Shinn P."/>
            <person name="Southwick A.M."/>
            <person name="Sun H."/>
            <person name="Tallon L.J."/>
            <person name="Tambunga G."/>
            <person name="Toriumi M.J."/>
            <person name="Town C.D."/>
            <person name="Utterback T."/>
            <person name="Van Aken S."/>
            <person name="Vaysberg M."/>
            <person name="Vysotskaia V.S."/>
            <person name="Walker M."/>
            <person name="Wu D."/>
            <person name="Yu G."/>
            <person name="Fraser C.M."/>
            <person name="Venter J.C."/>
            <person name="Davis R.W."/>
        </authorList>
    </citation>
    <scope>NUCLEOTIDE SEQUENCE [LARGE SCALE GENOMIC DNA]</scope>
    <source>
        <strain evidence="4">cv. Columbia</strain>
    </source>
</reference>
<name>A0A1P8AWK7_ARATH</name>
<dbReference type="PROSITE" id="PS51257">
    <property type="entry name" value="PROKAR_LIPOPROTEIN"/>
    <property type="match status" value="1"/>
</dbReference>
<dbReference type="GeneID" id="28717307"/>
<evidence type="ECO:0000313" key="2">
    <source>
        <dbReference type="Araport" id="AT1G35215"/>
    </source>
</evidence>
<keyword evidence="4" id="KW-1185">Reference proteome</keyword>
<protein>
    <submittedName>
        <fullName evidence="3">Transmembrane protein</fullName>
    </submittedName>
</protein>
<organism evidence="3 4">
    <name type="scientific">Arabidopsis thaliana</name>
    <name type="common">Mouse-ear cress</name>
    <dbReference type="NCBI Taxonomy" id="3702"/>
    <lineage>
        <taxon>Eukaryota</taxon>
        <taxon>Viridiplantae</taxon>
        <taxon>Streptophyta</taxon>
        <taxon>Embryophyta</taxon>
        <taxon>Tracheophyta</taxon>
        <taxon>Spermatophyta</taxon>
        <taxon>Magnoliopsida</taxon>
        <taxon>eudicotyledons</taxon>
        <taxon>Gunneridae</taxon>
        <taxon>Pentapetalae</taxon>
        <taxon>rosids</taxon>
        <taxon>malvids</taxon>
        <taxon>Brassicales</taxon>
        <taxon>Brassicaceae</taxon>
        <taxon>Camelineae</taxon>
        <taxon>Arabidopsis</taxon>
    </lineage>
</organism>
<reference evidence="4" key="2">
    <citation type="journal article" date="2017" name="Plant J.">
        <title>Araport11: a complete reannotation of the Arabidopsis thaliana reference genome.</title>
        <authorList>
            <person name="Cheng C.Y."/>
            <person name="Krishnakumar V."/>
            <person name="Chan A.P."/>
            <person name="Thibaud-Nissen F."/>
            <person name="Schobel S."/>
            <person name="Town C.D."/>
        </authorList>
    </citation>
    <scope>GENOME REANNOTATION</scope>
    <source>
        <strain evidence="4">cv. Columbia</strain>
    </source>
</reference>
<proteinExistence type="predicted"/>
<evidence type="ECO:0000256" key="1">
    <source>
        <dbReference type="SAM" id="Phobius"/>
    </source>
</evidence>
<dbReference type="TAIR" id="AT1G35215"/>